<dbReference type="Gene3D" id="3.30.1360.180">
    <property type="match status" value="1"/>
</dbReference>
<dbReference type="CDD" id="cd16018">
    <property type="entry name" value="Enpp"/>
    <property type="match status" value="1"/>
</dbReference>
<dbReference type="PANTHER" id="PTHR10151">
    <property type="entry name" value="ECTONUCLEOTIDE PYROPHOSPHATASE/PHOSPHODIESTERASE"/>
    <property type="match status" value="1"/>
</dbReference>
<dbReference type="InterPro" id="IPR017850">
    <property type="entry name" value="Alkaline_phosphatase_core_sf"/>
</dbReference>
<name>A0A258HKJ5_9CAUL</name>
<evidence type="ECO:0000313" key="2">
    <source>
        <dbReference type="EMBL" id="OYX57114.1"/>
    </source>
</evidence>
<reference evidence="2 3" key="1">
    <citation type="submission" date="2017-03" db="EMBL/GenBank/DDBJ databases">
        <title>Lifting the veil on microbial sulfur biogeochemistry in mining wastewaters.</title>
        <authorList>
            <person name="Kantor R.S."/>
            <person name="Colenbrander Nelson T."/>
            <person name="Marshall S."/>
            <person name="Bennett D."/>
            <person name="Apte S."/>
            <person name="Camacho D."/>
            <person name="Thomas B.C."/>
            <person name="Warren L.A."/>
            <person name="Banfield J.F."/>
        </authorList>
    </citation>
    <scope>NUCLEOTIDE SEQUENCE [LARGE SCALE GENOMIC DNA]</scope>
    <source>
        <strain evidence="2">32-68-21</strain>
    </source>
</reference>
<accession>A0A258HKJ5</accession>
<keyword evidence="1" id="KW-0732">Signal</keyword>
<dbReference type="Pfam" id="PF01663">
    <property type="entry name" value="Phosphodiest"/>
    <property type="match status" value="1"/>
</dbReference>
<comment type="caution">
    <text evidence="2">The sequence shown here is derived from an EMBL/GenBank/DDBJ whole genome shotgun (WGS) entry which is preliminary data.</text>
</comment>
<evidence type="ECO:0000256" key="1">
    <source>
        <dbReference type="SAM" id="SignalP"/>
    </source>
</evidence>
<dbReference type="Gene3D" id="3.40.720.10">
    <property type="entry name" value="Alkaline Phosphatase, subunit A"/>
    <property type="match status" value="1"/>
</dbReference>
<sequence length="405" mass="43434">MLRFLLACLALLTGLTTTALAQDSSAPGRPLTILISIDGFRSDYLERGVTPTLSTLAAEGTTAAMRPSFPSVTFPNHYTLVTGLHPDHHGIVGNSFNDPGLGRFTMQSKETGWWNQAEPIWVTAEKGGLLTATMFWPGSETAIDNVRPTYWRPFDQTVTGADRVWQVLSWLDGTGNLRPDFVTLYFDVVDTAGHRNGPDAAETTAAVASVDHDLAGLVQGLKDRGLYDQTTFVIVADHGMAATSPDRVTYLDDLIDPAAIQIVYAGPVVYLDPASGHEAEVEAALVKRHPHGECWTRADIPARFVLGSNPRVSSIVCLADVGWLFGARARTVTRPGGAHGYDNQAPEMRALFVASGPLIAPGVVLTGMDSVDVHSLLARLLGLTVPAGDGRPEDTLPAMRADRAE</sequence>
<dbReference type="Proteomes" id="UP000216147">
    <property type="component" value="Unassembled WGS sequence"/>
</dbReference>
<organism evidence="2 3">
    <name type="scientific">Brevundimonas subvibrioides</name>
    <dbReference type="NCBI Taxonomy" id="74313"/>
    <lineage>
        <taxon>Bacteria</taxon>
        <taxon>Pseudomonadati</taxon>
        <taxon>Pseudomonadota</taxon>
        <taxon>Alphaproteobacteria</taxon>
        <taxon>Caulobacterales</taxon>
        <taxon>Caulobacteraceae</taxon>
        <taxon>Brevundimonas</taxon>
    </lineage>
</organism>
<gene>
    <name evidence="2" type="ORF">B7Y86_09970</name>
</gene>
<dbReference type="GO" id="GO:0016787">
    <property type="term" value="F:hydrolase activity"/>
    <property type="evidence" value="ECO:0007669"/>
    <property type="project" value="UniProtKB-ARBA"/>
</dbReference>
<dbReference type="EMBL" id="NCEQ01000007">
    <property type="protein sequence ID" value="OYX57114.1"/>
    <property type="molecule type" value="Genomic_DNA"/>
</dbReference>
<dbReference type="SUPFAM" id="SSF53649">
    <property type="entry name" value="Alkaline phosphatase-like"/>
    <property type="match status" value="1"/>
</dbReference>
<evidence type="ECO:0000313" key="3">
    <source>
        <dbReference type="Proteomes" id="UP000216147"/>
    </source>
</evidence>
<dbReference type="InterPro" id="IPR002591">
    <property type="entry name" value="Phosphodiest/P_Trfase"/>
</dbReference>
<dbReference type="PANTHER" id="PTHR10151:SF120">
    <property type="entry name" value="BIS(5'-ADENOSYL)-TRIPHOSPHATASE"/>
    <property type="match status" value="1"/>
</dbReference>
<protein>
    <submittedName>
        <fullName evidence="2">Alkaline phosphatase family protein</fullName>
    </submittedName>
</protein>
<feature type="chain" id="PRO_5011971512" evidence="1">
    <location>
        <begin position="22"/>
        <end position="405"/>
    </location>
</feature>
<proteinExistence type="predicted"/>
<feature type="signal peptide" evidence="1">
    <location>
        <begin position="1"/>
        <end position="21"/>
    </location>
</feature>
<dbReference type="AlphaFoldDB" id="A0A258HKJ5"/>